<dbReference type="eggNOG" id="COG4249">
    <property type="taxonomic scope" value="Bacteria"/>
</dbReference>
<dbReference type="GO" id="GO:0004197">
    <property type="term" value="F:cysteine-type endopeptidase activity"/>
    <property type="evidence" value="ECO:0007669"/>
    <property type="project" value="InterPro"/>
</dbReference>
<feature type="domain" description="Peptidase C14 caspase" evidence="2">
    <location>
        <begin position="30"/>
        <end position="254"/>
    </location>
</feature>
<dbReference type="SUPFAM" id="SSF52129">
    <property type="entry name" value="Caspase-like"/>
    <property type="match status" value="1"/>
</dbReference>
<dbReference type="Gene3D" id="3.40.50.1460">
    <property type="match status" value="1"/>
</dbReference>
<sequence length="265" mass="28722">MKKPNHIHAWLLGLGLCLGLQSVWAQGQTYAVVVGIADYKALTYQTGDLRYADQDARRVAAFLASRGGGQVAPARLRLLTNQQATGAGIRSAMKLFTQAKPTDRIVLYFSGHGLTDSFVPYDVRPDDPASLLTYADIKAAFRASAAGVKLCIADACLSGNLTRPVQPTAQSAKATRMTASGTNVAMLLASRSTQMAVEDKQLLAGTFTYFLLKGLQGEANSDRDNVLTIKELHDYVVPRVRKLSKGKQSPVFYGRFSDTLPLAYF</sequence>
<dbReference type="InterPro" id="IPR029030">
    <property type="entry name" value="Caspase-like_dom_sf"/>
</dbReference>
<accession>I0K968</accession>
<dbReference type="HOGENOM" id="CLU_1048675_0_0_10"/>
<organism evidence="3 4">
    <name type="scientific">Fibrella aestuarina BUZ 2</name>
    <dbReference type="NCBI Taxonomy" id="1166018"/>
    <lineage>
        <taxon>Bacteria</taxon>
        <taxon>Pseudomonadati</taxon>
        <taxon>Bacteroidota</taxon>
        <taxon>Cytophagia</taxon>
        <taxon>Cytophagales</taxon>
        <taxon>Spirosomataceae</taxon>
        <taxon>Fibrella</taxon>
    </lineage>
</organism>
<evidence type="ECO:0000313" key="4">
    <source>
        <dbReference type="Proteomes" id="UP000011058"/>
    </source>
</evidence>
<dbReference type="OrthoDB" id="9767236at2"/>
<reference evidence="3 4" key="1">
    <citation type="journal article" date="2012" name="J. Bacteriol.">
        <title>Genome Sequence of Fibrella aestuarina BUZ 2T, a Filamentous Marine Bacterium.</title>
        <authorList>
            <person name="Filippini M."/>
            <person name="Qi W."/>
            <person name="Blom J."/>
            <person name="Goesmann A."/>
            <person name="Smits T.H."/>
            <person name="Bagheri H.C."/>
        </authorList>
    </citation>
    <scope>NUCLEOTIDE SEQUENCE [LARGE SCALE GENOMIC DNA]</scope>
    <source>
        <strain evidence="4">BUZ 2T</strain>
    </source>
</reference>
<protein>
    <submittedName>
        <fullName evidence="3">Peptidase C14 caspase catalytic subunit P20</fullName>
    </submittedName>
</protein>
<name>I0K968_9BACT</name>
<dbReference type="GO" id="GO:0006508">
    <property type="term" value="P:proteolysis"/>
    <property type="evidence" value="ECO:0007669"/>
    <property type="project" value="InterPro"/>
</dbReference>
<feature type="chain" id="PRO_5003630348" evidence="1">
    <location>
        <begin position="26"/>
        <end position="265"/>
    </location>
</feature>
<dbReference type="AlphaFoldDB" id="I0K968"/>
<dbReference type="EMBL" id="HE796683">
    <property type="protein sequence ID" value="CCH00671.1"/>
    <property type="molecule type" value="Genomic_DNA"/>
</dbReference>
<proteinExistence type="predicted"/>
<dbReference type="KEGG" id="fae:FAES_2662"/>
<dbReference type="InterPro" id="IPR011600">
    <property type="entry name" value="Pept_C14_caspase"/>
</dbReference>
<keyword evidence="4" id="KW-1185">Reference proteome</keyword>
<dbReference type="Pfam" id="PF00656">
    <property type="entry name" value="Peptidase_C14"/>
    <property type="match status" value="1"/>
</dbReference>
<dbReference type="STRING" id="1166018.FAES_2662"/>
<dbReference type="Proteomes" id="UP000011058">
    <property type="component" value="Chromosome"/>
</dbReference>
<gene>
    <name evidence="3" type="ORF">FAES_2662</name>
</gene>
<evidence type="ECO:0000259" key="2">
    <source>
        <dbReference type="Pfam" id="PF00656"/>
    </source>
</evidence>
<dbReference type="PANTHER" id="PTHR22576">
    <property type="entry name" value="MUCOSA ASSOCIATED LYMPHOID TISSUE LYMPHOMA TRANSLOCATION PROTEIN 1/PARACASPASE"/>
    <property type="match status" value="1"/>
</dbReference>
<evidence type="ECO:0000313" key="3">
    <source>
        <dbReference type="EMBL" id="CCH00671.1"/>
    </source>
</evidence>
<feature type="signal peptide" evidence="1">
    <location>
        <begin position="1"/>
        <end position="25"/>
    </location>
</feature>
<evidence type="ECO:0000256" key="1">
    <source>
        <dbReference type="SAM" id="SignalP"/>
    </source>
</evidence>
<keyword evidence="1" id="KW-0732">Signal</keyword>
<dbReference type="PANTHER" id="PTHR22576:SF37">
    <property type="entry name" value="MUCOSA-ASSOCIATED LYMPHOID TISSUE LYMPHOMA TRANSLOCATION PROTEIN 1"/>
    <property type="match status" value="1"/>
</dbReference>
<dbReference type="RefSeq" id="WP_015331770.1">
    <property type="nucleotide sequence ID" value="NC_020054.1"/>
</dbReference>
<dbReference type="InterPro" id="IPR052039">
    <property type="entry name" value="Caspase-related_regulators"/>
</dbReference>